<keyword evidence="4" id="KW-1003">Cell membrane</keyword>
<proteinExistence type="inferred from homology"/>
<dbReference type="STRING" id="1291742.LOOC260_121770"/>
<dbReference type="GO" id="GO:0022857">
    <property type="term" value="F:transmembrane transporter activity"/>
    <property type="evidence" value="ECO:0007669"/>
    <property type="project" value="InterPro"/>
</dbReference>
<sequence>MKRVYQGLAIIVLIVSMIGALGNVTAHAATNDDSLAKVQDKKALVVGMSPNYPPYEFQVNRHGHERIVGMDVEIGKQIAKDLGVKLVIKKMSFDSLLVALETGKVDMVLSGMSPTPARKKSVDFSSIYYTAGQYILINKNDQGIYKNKNSFNNKTIGAETGTLQYTQSKKQIDNVKVKGMDNATDLIMALKTHKVDGVAKDQASAEAYAKNDSQLVAINGHFKTSASEMGNAIAFQKGSTTLKNAVNKSLKKINSHHWIQNKYLKTAGSYMKVNSVNTSMWHYWKYFALGVKYTVGISFVSVIAGFLIGILLAFMRLSKIKALKWLATAYVEFVRGTPLMVQILFVYFGLGVIVNIPALISGIIAVSLNSGAYVCEVIRGGIISIDKGQKEAARSLGMSAHTTMYSVVLPQAIRNIWPALGNEFVSLIKETSIVSIIGVSDMIYQLKIVQADTYRGVIPIFITMVLYFILTFTISRILRHYEIKMNKKVDTLV</sequence>
<evidence type="ECO:0000313" key="13">
    <source>
        <dbReference type="Proteomes" id="UP000031620"/>
    </source>
</evidence>
<feature type="signal peptide" evidence="10">
    <location>
        <begin position="1"/>
        <end position="28"/>
    </location>
</feature>
<keyword evidence="5 9" id="KW-0812">Transmembrane</keyword>
<evidence type="ECO:0000256" key="2">
    <source>
        <dbReference type="ARBA" id="ARBA00010072"/>
    </source>
</evidence>
<comment type="similarity">
    <text evidence="2">Belongs to the binding-protein-dependent transport system permease family. HisMQ subfamily.</text>
</comment>
<keyword evidence="7 9" id="KW-1133">Transmembrane helix</keyword>
<dbReference type="Proteomes" id="UP000031620">
    <property type="component" value="Chromosome"/>
</dbReference>
<dbReference type="GO" id="GO:0006865">
    <property type="term" value="P:amino acid transport"/>
    <property type="evidence" value="ECO:0007669"/>
    <property type="project" value="UniProtKB-KW"/>
</dbReference>
<dbReference type="SUPFAM" id="SSF161098">
    <property type="entry name" value="MetI-like"/>
    <property type="match status" value="1"/>
</dbReference>
<dbReference type="EMBL" id="AP014680">
    <property type="protein sequence ID" value="BAP86682.1"/>
    <property type="molecule type" value="Genomic_DNA"/>
</dbReference>
<dbReference type="AlphaFoldDB" id="A0A0A1GX28"/>
<evidence type="ECO:0000256" key="9">
    <source>
        <dbReference type="RuleBase" id="RU363032"/>
    </source>
</evidence>
<dbReference type="InterPro" id="IPR001638">
    <property type="entry name" value="Solute-binding_3/MltF_N"/>
</dbReference>
<dbReference type="GO" id="GO:0043190">
    <property type="term" value="C:ATP-binding cassette (ABC) transporter complex"/>
    <property type="evidence" value="ECO:0007669"/>
    <property type="project" value="InterPro"/>
</dbReference>
<dbReference type="CDD" id="cd06261">
    <property type="entry name" value="TM_PBP2"/>
    <property type="match status" value="1"/>
</dbReference>
<feature type="chain" id="PRO_5006787557" evidence="10">
    <location>
        <begin position="29"/>
        <end position="493"/>
    </location>
</feature>
<organism evidence="12 13">
    <name type="scientific">Paucilactobacillus hokkaidonensis JCM 18461</name>
    <dbReference type="NCBI Taxonomy" id="1291742"/>
    <lineage>
        <taxon>Bacteria</taxon>
        <taxon>Bacillati</taxon>
        <taxon>Bacillota</taxon>
        <taxon>Bacilli</taxon>
        <taxon>Lactobacillales</taxon>
        <taxon>Lactobacillaceae</taxon>
        <taxon>Paucilactobacillus</taxon>
    </lineage>
</organism>
<dbReference type="InterPro" id="IPR000515">
    <property type="entry name" value="MetI-like"/>
</dbReference>
<dbReference type="RefSeq" id="WP_041094924.1">
    <property type="nucleotide sequence ID" value="NZ_AP014680.1"/>
</dbReference>
<dbReference type="KEGG" id="lho:LOOC260_121770"/>
<evidence type="ECO:0000256" key="8">
    <source>
        <dbReference type="ARBA" id="ARBA00023136"/>
    </source>
</evidence>
<feature type="domain" description="ABC transmembrane type-1" evidence="11">
    <location>
        <begin position="291"/>
        <end position="478"/>
    </location>
</feature>
<evidence type="ECO:0000256" key="3">
    <source>
        <dbReference type="ARBA" id="ARBA00022448"/>
    </source>
</evidence>
<evidence type="ECO:0000256" key="4">
    <source>
        <dbReference type="ARBA" id="ARBA00022475"/>
    </source>
</evidence>
<protein>
    <submittedName>
        <fullName evidence="12">ABC transporter permease protein</fullName>
    </submittedName>
</protein>
<feature type="transmembrane region" description="Helical" evidence="9">
    <location>
        <begin position="293"/>
        <end position="314"/>
    </location>
</feature>
<evidence type="ECO:0000256" key="5">
    <source>
        <dbReference type="ARBA" id="ARBA00022692"/>
    </source>
</evidence>
<gene>
    <name evidence="12" type="ORF">LOOC260_121770</name>
</gene>
<dbReference type="PANTHER" id="PTHR30614">
    <property type="entry name" value="MEMBRANE COMPONENT OF AMINO ACID ABC TRANSPORTER"/>
    <property type="match status" value="1"/>
</dbReference>
<evidence type="ECO:0000256" key="6">
    <source>
        <dbReference type="ARBA" id="ARBA00022970"/>
    </source>
</evidence>
<evidence type="ECO:0000256" key="7">
    <source>
        <dbReference type="ARBA" id="ARBA00022989"/>
    </source>
</evidence>
<dbReference type="HOGENOM" id="CLU_019602_20_4_9"/>
<keyword evidence="6" id="KW-0029">Amino-acid transport</keyword>
<dbReference type="InterPro" id="IPR010065">
    <property type="entry name" value="AA_ABC_transptr_permease_3TM"/>
</dbReference>
<dbReference type="SUPFAM" id="SSF53850">
    <property type="entry name" value="Periplasmic binding protein-like II"/>
    <property type="match status" value="1"/>
</dbReference>
<feature type="transmembrane region" description="Helical" evidence="9">
    <location>
        <begin position="344"/>
        <end position="366"/>
    </location>
</feature>
<accession>A0A0A1GX28</accession>
<evidence type="ECO:0000259" key="11">
    <source>
        <dbReference type="PROSITE" id="PS50928"/>
    </source>
</evidence>
<dbReference type="Pfam" id="PF00497">
    <property type="entry name" value="SBP_bac_3"/>
    <property type="match status" value="1"/>
</dbReference>
<evidence type="ECO:0000256" key="10">
    <source>
        <dbReference type="SAM" id="SignalP"/>
    </source>
</evidence>
<dbReference type="Gene3D" id="1.10.3720.10">
    <property type="entry name" value="MetI-like"/>
    <property type="match status" value="1"/>
</dbReference>
<evidence type="ECO:0000256" key="1">
    <source>
        <dbReference type="ARBA" id="ARBA00004651"/>
    </source>
</evidence>
<dbReference type="PROSITE" id="PS50928">
    <property type="entry name" value="ABC_TM1"/>
    <property type="match status" value="1"/>
</dbReference>
<keyword evidence="8 9" id="KW-0472">Membrane</keyword>
<dbReference type="InterPro" id="IPR043429">
    <property type="entry name" value="ArtM/GltK/GlnP/TcyL/YhdX-like"/>
</dbReference>
<dbReference type="NCBIfam" id="TIGR01726">
    <property type="entry name" value="HEQRo_perm_3TM"/>
    <property type="match status" value="1"/>
</dbReference>
<evidence type="ECO:0000313" key="12">
    <source>
        <dbReference type="EMBL" id="BAP86682.1"/>
    </source>
</evidence>
<dbReference type="PANTHER" id="PTHR30614:SF20">
    <property type="entry name" value="GLUTAMINE TRANSPORT SYSTEM PERMEASE PROTEIN GLNP"/>
    <property type="match status" value="1"/>
</dbReference>
<reference evidence="12 13" key="1">
    <citation type="submission" date="2014-11" db="EMBL/GenBank/DDBJ databases">
        <title>Complete genome sequence and analysis of Lactobacillus hokkaidonensis LOOC260T.</title>
        <authorList>
            <person name="Tanizawa Y."/>
            <person name="Tohno M."/>
            <person name="Kaminuma E."/>
            <person name="Nakamura Y."/>
            <person name="Arita M."/>
        </authorList>
    </citation>
    <scope>NUCLEOTIDE SEQUENCE [LARGE SCALE GENOMIC DNA]</scope>
    <source>
        <strain evidence="12 13">LOOC260</strain>
    </source>
</reference>
<keyword evidence="10" id="KW-0732">Signal</keyword>
<comment type="subcellular location">
    <subcellularLocation>
        <location evidence="1 9">Cell membrane</location>
        <topology evidence="1 9">Multi-pass membrane protein</topology>
    </subcellularLocation>
</comment>
<dbReference type="Gene3D" id="3.40.190.10">
    <property type="entry name" value="Periplasmic binding protein-like II"/>
    <property type="match status" value="2"/>
</dbReference>
<dbReference type="SMART" id="SM00062">
    <property type="entry name" value="PBPb"/>
    <property type="match status" value="1"/>
</dbReference>
<dbReference type="Pfam" id="PF00528">
    <property type="entry name" value="BPD_transp_1"/>
    <property type="match status" value="1"/>
</dbReference>
<keyword evidence="3 9" id="KW-0813">Transport</keyword>
<feature type="transmembrane region" description="Helical" evidence="9">
    <location>
        <begin position="456"/>
        <end position="478"/>
    </location>
</feature>
<dbReference type="FunFam" id="1.10.3720.10:FF:000033">
    <property type="entry name" value="Polar amino acid ABC transporter permease"/>
    <property type="match status" value="1"/>
</dbReference>
<name>A0A0A1GX28_9LACO</name>
<dbReference type="InterPro" id="IPR035906">
    <property type="entry name" value="MetI-like_sf"/>
</dbReference>